<evidence type="ECO:0000256" key="2">
    <source>
        <dbReference type="SAM" id="SignalP"/>
    </source>
</evidence>
<protein>
    <submittedName>
        <fullName evidence="3">Uncharacterized protein</fullName>
    </submittedName>
</protein>
<feature type="chain" id="PRO_5003410416" evidence="2">
    <location>
        <begin position="23"/>
        <end position="101"/>
    </location>
</feature>
<organism evidence="3">
    <name type="scientific">Trypanosoma vivax (strain Y486)</name>
    <dbReference type="NCBI Taxonomy" id="1055687"/>
    <lineage>
        <taxon>Eukaryota</taxon>
        <taxon>Discoba</taxon>
        <taxon>Euglenozoa</taxon>
        <taxon>Kinetoplastea</taxon>
        <taxon>Metakinetoplastina</taxon>
        <taxon>Trypanosomatida</taxon>
        <taxon>Trypanosomatidae</taxon>
        <taxon>Trypanosoma</taxon>
        <taxon>Duttonella</taxon>
    </lineage>
</organism>
<dbReference type="EMBL" id="HE573026">
    <property type="protein sequence ID" value="CCC52427.1"/>
    <property type="molecule type" value="Genomic_DNA"/>
</dbReference>
<keyword evidence="2" id="KW-0732">Signal</keyword>
<keyword evidence="1" id="KW-0472">Membrane</keyword>
<sequence>MTAIRPALFTAFLSAIVLWTEATTGIQDKVVGGMPVGSYKRYIAPSPLEPMPARSQQYLLGILSFLFVSVAAVLGVRAMMNINYDDDSLLMVEIPEATMVS</sequence>
<dbReference type="VEuPathDB" id="TriTrypDB:TvY486_1014700"/>
<gene>
    <name evidence="3" type="ORF">TVY486_1014700</name>
</gene>
<evidence type="ECO:0000313" key="3">
    <source>
        <dbReference type="EMBL" id="CCC52427.1"/>
    </source>
</evidence>
<dbReference type="AlphaFoldDB" id="G0U4R3"/>
<proteinExistence type="predicted"/>
<name>G0U4R3_TRYVY</name>
<accession>G0U4R3</accession>
<feature type="signal peptide" evidence="2">
    <location>
        <begin position="1"/>
        <end position="22"/>
    </location>
</feature>
<reference evidence="3" key="1">
    <citation type="journal article" date="2012" name="Proc. Natl. Acad. Sci. U.S.A.">
        <title>Antigenic diversity is generated by distinct evolutionary mechanisms in African trypanosome species.</title>
        <authorList>
            <person name="Jackson A.P."/>
            <person name="Berry A."/>
            <person name="Aslett M."/>
            <person name="Allison H.C."/>
            <person name="Burton P."/>
            <person name="Vavrova-Anderson J."/>
            <person name="Brown R."/>
            <person name="Browne H."/>
            <person name="Corton N."/>
            <person name="Hauser H."/>
            <person name="Gamble J."/>
            <person name="Gilderthorp R."/>
            <person name="Marcello L."/>
            <person name="McQuillan J."/>
            <person name="Otto T.D."/>
            <person name="Quail M.A."/>
            <person name="Sanders M.J."/>
            <person name="van Tonder A."/>
            <person name="Ginger M.L."/>
            <person name="Field M.C."/>
            <person name="Barry J.D."/>
            <person name="Hertz-Fowler C."/>
            <person name="Berriman M."/>
        </authorList>
    </citation>
    <scope>NUCLEOTIDE SEQUENCE</scope>
    <source>
        <strain evidence="3">Y486</strain>
    </source>
</reference>
<keyword evidence="1" id="KW-0812">Transmembrane</keyword>
<keyword evidence="1" id="KW-1133">Transmembrane helix</keyword>
<evidence type="ECO:0000256" key="1">
    <source>
        <dbReference type="SAM" id="Phobius"/>
    </source>
</evidence>
<feature type="transmembrane region" description="Helical" evidence="1">
    <location>
        <begin position="58"/>
        <end position="76"/>
    </location>
</feature>